<dbReference type="Gene3D" id="3.30.420.40">
    <property type="match status" value="2"/>
</dbReference>
<dbReference type="UniPathway" id="UPA00340">
    <property type="reaction ID" value="UER00458"/>
</dbReference>
<dbReference type="InterPro" id="IPR029061">
    <property type="entry name" value="THDP-binding"/>
</dbReference>
<keyword evidence="8" id="KW-0456">Lyase</keyword>
<keyword evidence="9" id="KW-0479">Metal-binding</keyword>
<reference evidence="14" key="1">
    <citation type="journal article" date="2013" name="Genome Announc.">
        <title>Genome sequence of the basidiomycetous yeast Pseudozyma antarctica T-34, a producer of the glycolipid biosurfactants mannosylerythritol lipids.</title>
        <authorList>
            <person name="Morita T."/>
            <person name="Koike H."/>
            <person name="Koyama Y."/>
            <person name="Hagiwara H."/>
            <person name="Ito E."/>
            <person name="Fukuoka T."/>
            <person name="Imura T."/>
            <person name="Machida M."/>
            <person name="Kitamoto D."/>
        </authorList>
    </citation>
    <scope>NUCLEOTIDE SEQUENCE [LARGE SCALE GENOMIC DNA]</scope>
    <source>
        <strain evidence="14">T-34</strain>
    </source>
</reference>
<dbReference type="PROSITE" id="PS01075">
    <property type="entry name" value="ACETATE_KINASE_1"/>
    <property type="match status" value="1"/>
</dbReference>
<evidence type="ECO:0000256" key="2">
    <source>
        <dbReference type="ARBA" id="ARBA00005623"/>
    </source>
</evidence>
<evidence type="ECO:0000256" key="4">
    <source>
        <dbReference type="ARBA" id="ARBA00022741"/>
    </source>
</evidence>
<dbReference type="GO" id="GO:0016832">
    <property type="term" value="F:aldehyde-lyase activity"/>
    <property type="evidence" value="ECO:0007669"/>
    <property type="project" value="InterPro"/>
</dbReference>
<dbReference type="InterPro" id="IPR018970">
    <property type="entry name" value="Xul5P/Fru6P_PKetolase_N"/>
</dbReference>
<dbReference type="EC" id="2.7.2.1" evidence="9"/>
<dbReference type="GO" id="GO:0008776">
    <property type="term" value="F:acetate kinase activity"/>
    <property type="evidence" value="ECO:0007669"/>
    <property type="project" value="UniProtKB-UniRule"/>
</dbReference>
<dbReference type="GO" id="GO:0006082">
    <property type="term" value="P:organic acid metabolic process"/>
    <property type="evidence" value="ECO:0007669"/>
    <property type="project" value="InterPro"/>
</dbReference>
<evidence type="ECO:0000313" key="13">
    <source>
        <dbReference type="EMBL" id="GAC73180.1"/>
    </source>
</evidence>
<dbReference type="InterPro" id="IPR000890">
    <property type="entry name" value="Aliphatic_acid_kin_short-chain"/>
</dbReference>
<feature type="domain" description="Xylulose 5-phosphate/Fructose 6-phosphate phosphoketolase N-terminal" evidence="12">
    <location>
        <begin position="760"/>
        <end position="1143"/>
    </location>
</feature>
<dbReference type="Proteomes" id="UP000011976">
    <property type="component" value="Unassembled WGS sequence"/>
</dbReference>
<dbReference type="InterPro" id="IPR018969">
    <property type="entry name" value="Xul5P/Fru6P_PKetolase_C"/>
</dbReference>
<evidence type="ECO:0000256" key="10">
    <source>
        <dbReference type="SAM" id="MobiDB-lite"/>
    </source>
</evidence>
<comment type="cofactor">
    <cofactor evidence="1">
        <name>thiamine diphosphate</name>
        <dbReference type="ChEBI" id="CHEBI:58937"/>
    </cofactor>
</comment>
<comment type="similarity">
    <text evidence="2">Belongs to the XFP family.</text>
</comment>
<protein>
    <recommendedName>
        <fullName evidence="9">Probable acetate kinase</fullName>
        <ecNumber evidence="9">2.7.2.1</ecNumber>
    </recommendedName>
    <alternativeName>
        <fullName evidence="9">Acetokinase</fullName>
    </alternativeName>
</protein>
<proteinExistence type="inferred from homology"/>
<feature type="site" description="Transition state stabilizer" evidence="9">
    <location>
        <position position="1798"/>
    </location>
</feature>
<dbReference type="EMBL" id="DF196774">
    <property type="protein sequence ID" value="GAC73180.1"/>
    <property type="molecule type" value="Genomic_DNA"/>
</dbReference>
<dbReference type="PANTHER" id="PTHR31273">
    <property type="entry name" value="PHOSPHOKETOLASE-RELATED"/>
    <property type="match status" value="1"/>
</dbReference>
<sequence length="2029" mass="224377">MPSTTTTEYEAIIVGGGPSGIAAACQMQRHLGLTKLLIFERGADFGGTWFHNVYPGAACDIPPRLYSFSFHQKKVWRHFMAKQAEMKTYLQDVARTYKLYPMARFGTQVEEAEWQEQHSHWKVTYRSIASGQVRTATARVLVNGSGALSVPRECDVDGHEQFKGPLFHSAKWDTSVDTRGKNVVVLGNGCSATQIVPSIAKQAKSVTQIVRAKHWYAPTPEDPFRSPAVRWLERNVPGFIQLERAIFTVVLDIHFLQAWNREGSAARQRFADNSTLYVSTVAPERYHHLLIPTQDELKVACKRRVFDDAYIPCLNMDNVDLTNDQAHRITQDEVVLKSGRRLPADVIVLASGFQAGDTAVQMKVTGRGGRELNDVWRKGGAPQAYRSTLVHDFPNFFLIWGPNSVTGHFSALYAIEASVRLMTTLLRPVFAGPRSMSPLQRSAGRTVDVKQEAQAKEDAMIREQMRDLIYTSGCKGWYTNDQGRVSTLYPGFQLTFAWRSDHPVAADLAYTGVKGRPQAHWSWMQQLSSWLRLGDVPEYRQDRLQKRAWWNKALVDPVWRLIGSLGVRWLLGVVWLLDRAMMYTRGRAQFEEGVVKAVRSGDVSEVNSADMASAWLRVRQARSVQRRTPLKATHATRLGLAFEAEAGTANTAALPPEPDQGASPRASQPALGHQSRSSSRRDRWCQGALRRNSANASPSPIYALDPAAGGGRAFAPLNDTMTAPAGFHLIPSHVDADVPLRDQEVHLVLPNHAHAERRYDLEAIQAFQSAANYLAVAQIYLLDNVLLHTRLDYEAHVKKRLLGHFGTVPGLVFAYAHATALLARTEKKATAAGDEYQPRGIFVTGPGHGAPAVLACLYLEGSISKFSPDEALSAAGVHRFVKNFCWPNSMRPSHVTATTPASIHEGGELGYAIGVAYGAVMDKRDLIAFAVIGDGEAETGPTATAWHAHKFIDPAESGAVLPILHLNRFKISEKTIFGAMDRSELLALFTGYGYQVRFVDYYQHLGGRHTRPGEREVAAFDVDMATSLDWAYDEIRKIQRAARNAEPVHKPRWPMIILSLPKGWGGPQTVDGLQVEGSFRSHQVPLHVDAHSPPDRIKKLEDWLRSYQPQMWFALVGEGADRLEISSLVTRMLPSESLRMGQLRELTQRSPDLVDVGTGGFMVDSETSAADKKVQVSAMQQCGAYLAALIPLNPDRLLIFSPDELVSNKLDAALSLAGFKGRKFEHVFESQVTGTERRQGMRSGRVIEMLSEHTLQALAQGYALTGRIGVFPSYEAFLGIVTTMISQFAKFVKEARATGWRPPVPSITYLETSTLWRQESNGFSHQSPGLINAVLDLPHNVARVYLPPDANCALSTLSHCVRSRNYVNLVVGSKHPNRVFLGADEANRHCKAGASIWHAYSNDKLGNPDVVIVGIGTETTAEAIAATELLKGLGGKESIRVRFVNVTDLMVLSERSVHPHALDAWSFQALFTTEAPVLFNFHGYPTAVKGLLGDRLSDVWGRRPTAVLGYREQGTTTTPFSMLMLNGVDRFTVALTALDLLIQNHDLKEDWRRVDARLLRMVVSDEFVELQTSLQETRQKWQTYIDEHGCDPPELENIESIRKMQRSKHDDAEDAGHVLCLNAGSSSLKFKVYRATPELHAVLAGSVKLTEHNARVCIQHESGEYEEEQDWRAISPGVLHHVLALLGRYEELVIRTVVHRVVHGAHLESGLAITRSDQHHLQTLEWLARFAPLHNAVSVMLIRACLASSVLRDCENVCCFDTHFHATIDEVRGRYMLDRELAGSALPGGMEMRKWGFHGLSYEAVLHTLPAVLGRERGEVNAILCHLGAGSSVCAVVGGRSFDTSMGLTPLEGLPGATRCGTVDPVLVMHIPNANERQPSGVTRAEAVLNEQSGFKAVAGTSDFRTMVERHKTDSSEGKRAKLALDVYVDRLVGFVGSYAAKMSARGGVHAVVFTGGIGEASQELHVALAQALDMSPLAPADSTTEASEDCRQLRRAELGLERDGSVPWLVCRTDEEAQMARRMIKMRG</sequence>
<dbReference type="SUPFAM" id="SSF52518">
    <property type="entry name" value="Thiamin diphosphate-binding fold (THDP-binding)"/>
    <property type="match status" value="2"/>
</dbReference>
<comment type="similarity">
    <text evidence="9">Belongs to the acetokinase family.</text>
</comment>
<evidence type="ECO:0000256" key="8">
    <source>
        <dbReference type="ARBA" id="ARBA00023239"/>
    </source>
</evidence>
<evidence type="ECO:0000256" key="1">
    <source>
        <dbReference type="ARBA" id="ARBA00001964"/>
    </source>
</evidence>
<evidence type="ECO:0000259" key="12">
    <source>
        <dbReference type="Pfam" id="PF09364"/>
    </source>
</evidence>
<comment type="caution">
    <text evidence="9">Lacks conserved residue(s) required for the propagation of feature annotation.</text>
</comment>
<dbReference type="InterPro" id="IPR023865">
    <property type="entry name" value="Aliphatic_acid_kinase_CS"/>
</dbReference>
<keyword evidence="4 9" id="KW-0547">Nucleotide-binding</keyword>
<keyword evidence="6 9" id="KW-0067">ATP-binding</keyword>
<dbReference type="STRING" id="1151754.M9M074"/>
<dbReference type="Pfam" id="PF13738">
    <property type="entry name" value="Pyr_redox_3"/>
    <property type="match status" value="1"/>
</dbReference>
<keyword evidence="3 9" id="KW-0808">Transferase</keyword>
<dbReference type="GO" id="GO:0005524">
    <property type="term" value="F:ATP binding"/>
    <property type="evidence" value="ECO:0007669"/>
    <property type="project" value="UniProtKB-KW"/>
</dbReference>
<dbReference type="InterPro" id="IPR004372">
    <property type="entry name" value="Ac/propionate_kinase"/>
</dbReference>
<dbReference type="GO" id="GO:0000287">
    <property type="term" value="F:magnesium ion binding"/>
    <property type="evidence" value="ECO:0007669"/>
    <property type="project" value="UniProtKB-UniRule"/>
</dbReference>
<dbReference type="PROSITE" id="PS01076">
    <property type="entry name" value="ACETATE_KINASE_2"/>
    <property type="match status" value="1"/>
</dbReference>
<dbReference type="Gene3D" id="3.50.50.60">
    <property type="entry name" value="FAD/NAD(P)-binding domain"/>
    <property type="match status" value="2"/>
</dbReference>
<dbReference type="InterPro" id="IPR009014">
    <property type="entry name" value="Transketo_C/PFOR_II"/>
</dbReference>
<dbReference type="Pfam" id="PF03894">
    <property type="entry name" value="XFP"/>
    <property type="match status" value="1"/>
</dbReference>
<dbReference type="GO" id="GO:0006085">
    <property type="term" value="P:acetyl-CoA biosynthetic process"/>
    <property type="evidence" value="ECO:0007669"/>
    <property type="project" value="UniProtKB-UniRule"/>
</dbReference>
<keyword evidence="9" id="KW-0460">Magnesium</keyword>
<dbReference type="SUPFAM" id="SSF53067">
    <property type="entry name" value="Actin-like ATPase domain"/>
    <property type="match status" value="2"/>
</dbReference>
<dbReference type="OrthoDB" id="2532903at2759"/>
<comment type="cofactor">
    <cofactor evidence="9">
        <name>Mg(2+)</name>
        <dbReference type="ChEBI" id="CHEBI:18420"/>
    </cofactor>
</comment>
<evidence type="ECO:0000256" key="6">
    <source>
        <dbReference type="ARBA" id="ARBA00022840"/>
    </source>
</evidence>
<comment type="catalytic activity">
    <reaction evidence="9">
        <text>acetate + ATP = acetyl phosphate + ADP</text>
        <dbReference type="Rhea" id="RHEA:11352"/>
        <dbReference type="ChEBI" id="CHEBI:22191"/>
        <dbReference type="ChEBI" id="CHEBI:30089"/>
        <dbReference type="ChEBI" id="CHEBI:30616"/>
        <dbReference type="ChEBI" id="CHEBI:456216"/>
        <dbReference type="EC" id="2.7.2.1"/>
    </reaction>
</comment>
<feature type="site" description="Transition state stabilizer" evidence="9">
    <location>
        <position position="1859"/>
    </location>
</feature>
<dbReference type="InterPro" id="IPR036188">
    <property type="entry name" value="FAD/NAD-bd_sf"/>
</dbReference>
<gene>
    <name evidence="13" type="ORF">PANT_8c00112</name>
</gene>
<evidence type="ECO:0000256" key="3">
    <source>
        <dbReference type="ARBA" id="ARBA00022679"/>
    </source>
</evidence>
<dbReference type="Gene3D" id="3.40.50.970">
    <property type="match status" value="2"/>
</dbReference>
<dbReference type="InterPro" id="IPR005593">
    <property type="entry name" value="Xul5P/Fru6P_PKetolase"/>
</dbReference>
<keyword evidence="7" id="KW-0786">Thiamine pyrophosphate</keyword>
<dbReference type="SUPFAM" id="SSF52922">
    <property type="entry name" value="TK C-terminal domain-like"/>
    <property type="match status" value="1"/>
</dbReference>
<dbReference type="Pfam" id="PF09363">
    <property type="entry name" value="XFP_C"/>
    <property type="match status" value="1"/>
</dbReference>
<feature type="binding site" evidence="9">
    <location>
        <begin position="1903"/>
        <end position="1905"/>
    </location>
    <ligand>
        <name>ATP</name>
        <dbReference type="ChEBI" id="CHEBI:30616"/>
    </ligand>
</feature>
<dbReference type="HAMAP" id="MF_00020">
    <property type="entry name" value="Acetate_kinase"/>
    <property type="match status" value="1"/>
</dbReference>
<evidence type="ECO:0000313" key="14">
    <source>
        <dbReference type="Proteomes" id="UP000011976"/>
    </source>
</evidence>
<dbReference type="Gene3D" id="3.40.50.920">
    <property type="match status" value="1"/>
</dbReference>
<evidence type="ECO:0000259" key="11">
    <source>
        <dbReference type="Pfam" id="PF09363"/>
    </source>
</evidence>
<dbReference type="PANTHER" id="PTHR31273:SF1">
    <property type="entry name" value="PHOSPHOKETOLASE-RELATED"/>
    <property type="match status" value="1"/>
</dbReference>
<dbReference type="InterPro" id="IPR043129">
    <property type="entry name" value="ATPase_NBD"/>
</dbReference>
<dbReference type="SUPFAM" id="SSF51905">
    <property type="entry name" value="FAD/NAD(P)-binding domain"/>
    <property type="match status" value="1"/>
</dbReference>
<feature type="binding site" evidence="9">
    <location>
        <position position="1622"/>
    </location>
    <ligand>
        <name>Mg(2+)</name>
        <dbReference type="ChEBI" id="CHEBI:18420"/>
    </ligand>
</feature>
<feature type="binding site" evidence="9">
    <location>
        <begin position="1826"/>
        <end position="1830"/>
    </location>
    <ligand>
        <name>ATP</name>
        <dbReference type="ChEBI" id="CHEBI:30616"/>
    </ligand>
</feature>
<dbReference type="Pfam" id="PF00871">
    <property type="entry name" value="Acetate_kinase"/>
    <property type="match status" value="1"/>
</dbReference>
<dbReference type="PROSITE" id="PS60002">
    <property type="entry name" value="PHOSPHOKETOLASE_1"/>
    <property type="match status" value="1"/>
</dbReference>
<feature type="region of interest" description="Disordered" evidence="10">
    <location>
        <begin position="651"/>
        <end position="685"/>
    </location>
</feature>
<feature type="binding site" evidence="9">
    <location>
        <position position="1700"/>
    </location>
    <ligand>
        <name>substrate</name>
    </ligand>
</feature>
<organism evidence="13 14">
    <name type="scientific">Pseudozyma antarctica (strain T-34)</name>
    <name type="common">Yeast</name>
    <name type="synonym">Candida antarctica</name>
    <dbReference type="NCBI Taxonomy" id="1151754"/>
    <lineage>
        <taxon>Eukaryota</taxon>
        <taxon>Fungi</taxon>
        <taxon>Dikarya</taxon>
        <taxon>Basidiomycota</taxon>
        <taxon>Ustilaginomycotina</taxon>
        <taxon>Ustilaginomycetes</taxon>
        <taxon>Ustilaginales</taxon>
        <taxon>Ustilaginaceae</taxon>
        <taxon>Moesziomyces</taxon>
    </lineage>
</organism>
<evidence type="ECO:0000256" key="7">
    <source>
        <dbReference type="ARBA" id="ARBA00023052"/>
    </source>
</evidence>
<dbReference type="Pfam" id="PF09364">
    <property type="entry name" value="XFP_N"/>
    <property type="match status" value="1"/>
</dbReference>
<feature type="binding site" evidence="9">
    <location>
        <position position="2016"/>
    </location>
    <ligand>
        <name>Mg(2+)</name>
        <dbReference type="ChEBI" id="CHEBI:18420"/>
    </ligand>
</feature>
<dbReference type="GO" id="GO:0005975">
    <property type="term" value="P:carbohydrate metabolic process"/>
    <property type="evidence" value="ECO:0007669"/>
    <property type="project" value="InterPro"/>
</dbReference>
<evidence type="ECO:0000256" key="5">
    <source>
        <dbReference type="ARBA" id="ARBA00022777"/>
    </source>
</evidence>
<dbReference type="PRINTS" id="PR00471">
    <property type="entry name" value="ACETATEKNASE"/>
</dbReference>
<keyword evidence="5 9" id="KW-0418">Kinase</keyword>
<accession>M9M074</accession>
<comment type="pathway">
    <text evidence="9">Metabolic intermediate biosynthesis; acetyl-CoA biosynthesis; acetyl-CoA from acetate: step 1/2.</text>
</comment>
<feature type="active site" description="Proton donor/acceptor" evidence="9">
    <location>
        <position position="1761"/>
    </location>
</feature>
<feature type="domain" description="Xylulose 5-phosphate/Fructose 6-phosphate phosphoketolase C-terminal" evidence="11">
    <location>
        <begin position="1374"/>
        <end position="1599"/>
    </location>
</feature>
<dbReference type="InterPro" id="IPR019790">
    <property type="entry name" value="Xul5P/Fru6P_PKetolase_CS"/>
</dbReference>
<name>M9M074_PSEA3</name>
<evidence type="ECO:0000256" key="9">
    <source>
        <dbReference type="HAMAP-Rule" id="MF_03131"/>
    </source>
</evidence>
<feature type="binding site" evidence="9">
    <location>
        <position position="1629"/>
    </location>
    <ligand>
        <name>ATP</name>
        <dbReference type="ChEBI" id="CHEBI:30616"/>
    </ligand>
</feature>